<proteinExistence type="predicted"/>
<comment type="caution">
    <text evidence="2">The sequence shown here is derived from an EMBL/GenBank/DDBJ whole genome shotgun (WGS) entry which is preliminary data.</text>
</comment>
<name>A0A8X7RG39_BRACI</name>
<sequence length="169" mass="20113">MEVPKSKKDGRMKRLKLDDPATNHYRYEKSKVREMAEKIVDEIEKELDPESNISTLKKQLKYALGFYENWISFYQNTLACLKIKLEYIFVAHGADIDNKKNLNHRMLHEVHHMVAERYLLKMFNPKTHKEYGYPFKALDEQVELREVDRNSSLSRNEIKKTDSSFGKRT</sequence>
<organism evidence="2 3">
    <name type="scientific">Brassica carinata</name>
    <name type="common">Ethiopian mustard</name>
    <name type="synonym">Abyssinian cabbage</name>
    <dbReference type="NCBI Taxonomy" id="52824"/>
    <lineage>
        <taxon>Eukaryota</taxon>
        <taxon>Viridiplantae</taxon>
        <taxon>Streptophyta</taxon>
        <taxon>Embryophyta</taxon>
        <taxon>Tracheophyta</taxon>
        <taxon>Spermatophyta</taxon>
        <taxon>Magnoliopsida</taxon>
        <taxon>eudicotyledons</taxon>
        <taxon>Gunneridae</taxon>
        <taxon>Pentapetalae</taxon>
        <taxon>rosids</taxon>
        <taxon>malvids</taxon>
        <taxon>Brassicales</taxon>
        <taxon>Brassicaceae</taxon>
        <taxon>Brassiceae</taxon>
        <taxon>Brassica</taxon>
    </lineage>
</organism>
<protein>
    <submittedName>
        <fullName evidence="2">Uncharacterized protein</fullName>
    </submittedName>
</protein>
<evidence type="ECO:0000313" key="2">
    <source>
        <dbReference type="EMBL" id="KAG2286248.1"/>
    </source>
</evidence>
<gene>
    <name evidence="2" type="ORF">Bca52824_045852</name>
</gene>
<accession>A0A8X7RG39</accession>
<evidence type="ECO:0000256" key="1">
    <source>
        <dbReference type="SAM" id="MobiDB-lite"/>
    </source>
</evidence>
<reference evidence="2 3" key="1">
    <citation type="submission" date="2020-02" db="EMBL/GenBank/DDBJ databases">
        <authorList>
            <person name="Ma Q."/>
            <person name="Huang Y."/>
            <person name="Song X."/>
            <person name="Pei D."/>
        </authorList>
    </citation>
    <scope>NUCLEOTIDE SEQUENCE [LARGE SCALE GENOMIC DNA]</scope>
    <source>
        <strain evidence="2">Sxm20200214</strain>
        <tissue evidence="2">Leaf</tissue>
    </source>
</reference>
<evidence type="ECO:0000313" key="3">
    <source>
        <dbReference type="Proteomes" id="UP000886595"/>
    </source>
</evidence>
<dbReference type="EMBL" id="JAAMPC010000010">
    <property type="protein sequence ID" value="KAG2286248.1"/>
    <property type="molecule type" value="Genomic_DNA"/>
</dbReference>
<dbReference type="OrthoDB" id="10497761at2759"/>
<feature type="region of interest" description="Disordered" evidence="1">
    <location>
        <begin position="148"/>
        <end position="169"/>
    </location>
</feature>
<keyword evidence="3" id="KW-1185">Reference proteome</keyword>
<dbReference type="AlphaFoldDB" id="A0A8X7RG39"/>
<dbReference type="Proteomes" id="UP000886595">
    <property type="component" value="Unassembled WGS sequence"/>
</dbReference>